<dbReference type="Proteomes" id="UP000246104">
    <property type="component" value="Unassembled WGS sequence"/>
</dbReference>
<keyword evidence="2 3" id="KW-0143">Chaperone</keyword>
<sequence length="101" mass="11083">MNLSISQVKPMPGYVLVEPAKAQTKTDSGIFLPDSHDEKAQHGTIIAVGADTIDEKGNAVTSPVKKGQVVVYKKWGGNEFKVGDIEYQFFKFEDVLAVIDR</sequence>
<dbReference type="InterPro" id="IPR037124">
    <property type="entry name" value="Chaperonin_GroES_sf"/>
</dbReference>
<dbReference type="PRINTS" id="PR00297">
    <property type="entry name" value="CHAPERONIN10"/>
</dbReference>
<dbReference type="InterPro" id="IPR011032">
    <property type="entry name" value="GroES-like_sf"/>
</dbReference>
<dbReference type="SMART" id="SM00883">
    <property type="entry name" value="Cpn10"/>
    <property type="match status" value="1"/>
</dbReference>
<protein>
    <recommendedName>
        <fullName evidence="3">Co-chaperonin GroES</fullName>
    </recommendedName>
    <alternativeName>
        <fullName evidence="3">10 kDa chaperonin</fullName>
    </alternativeName>
    <alternativeName>
        <fullName evidence="3">Chaperonin-10</fullName>
        <shortName evidence="3">Cpn10</shortName>
    </alternativeName>
</protein>
<keyword evidence="3" id="KW-0963">Cytoplasm</keyword>
<comment type="function">
    <text evidence="3 4">Together with the chaperonin GroEL, plays an essential role in assisting protein folding. The GroEL-GroES system forms a nano-cage that allows encapsulation of the non-native substrate proteins and provides a physical environment optimized to promote and accelerate protein folding. GroES binds to the apical surface of the GroEL ring, thereby capping the opening of the GroEL channel.</text>
</comment>
<comment type="subunit">
    <text evidence="3">Heptamer of 7 subunits arranged in a ring. Interacts with the chaperonin GroEL.</text>
</comment>
<dbReference type="FunFam" id="2.30.33.40:FF:000001">
    <property type="entry name" value="10 kDa chaperonin"/>
    <property type="match status" value="1"/>
</dbReference>
<dbReference type="PANTHER" id="PTHR10772:SF63">
    <property type="entry name" value="20 KDA CHAPERONIN, CHLOROPLASTIC"/>
    <property type="match status" value="1"/>
</dbReference>
<evidence type="ECO:0000256" key="2">
    <source>
        <dbReference type="ARBA" id="ARBA00023186"/>
    </source>
</evidence>
<dbReference type="AlphaFoldDB" id="A0A317JP77"/>
<dbReference type="GO" id="GO:0005524">
    <property type="term" value="F:ATP binding"/>
    <property type="evidence" value="ECO:0007669"/>
    <property type="project" value="InterPro"/>
</dbReference>
<dbReference type="GO" id="GO:0051087">
    <property type="term" value="F:protein-folding chaperone binding"/>
    <property type="evidence" value="ECO:0007669"/>
    <property type="project" value="TreeGrafter"/>
</dbReference>
<dbReference type="Pfam" id="PF00166">
    <property type="entry name" value="Cpn10"/>
    <property type="match status" value="1"/>
</dbReference>
<organism evidence="5 6">
    <name type="scientific">Candidatus Cerribacteria bacterium 'Amazon FNV 2010 28 9'</name>
    <dbReference type="NCBI Taxonomy" id="2081795"/>
    <lineage>
        <taxon>Bacteria</taxon>
        <taxon>Candidatus Cerribacteria</taxon>
    </lineage>
</organism>
<dbReference type="CDD" id="cd00320">
    <property type="entry name" value="cpn10"/>
    <property type="match status" value="1"/>
</dbReference>
<comment type="similarity">
    <text evidence="1 3 4">Belongs to the GroES chaperonin family.</text>
</comment>
<gene>
    <name evidence="3" type="primary">groES</name>
    <name evidence="3" type="synonym">groS</name>
    <name evidence="5" type="ORF">C5B42_02465</name>
</gene>
<evidence type="ECO:0000256" key="3">
    <source>
        <dbReference type="HAMAP-Rule" id="MF_00580"/>
    </source>
</evidence>
<comment type="caution">
    <text evidence="5">The sequence shown here is derived from an EMBL/GenBank/DDBJ whole genome shotgun (WGS) entry which is preliminary data.</text>
</comment>
<dbReference type="EMBL" id="PSRQ01000029">
    <property type="protein sequence ID" value="PWU23604.1"/>
    <property type="molecule type" value="Genomic_DNA"/>
</dbReference>
<evidence type="ECO:0000313" key="5">
    <source>
        <dbReference type="EMBL" id="PWU23604.1"/>
    </source>
</evidence>
<dbReference type="GO" id="GO:0051082">
    <property type="term" value="F:unfolded protein binding"/>
    <property type="evidence" value="ECO:0007669"/>
    <property type="project" value="TreeGrafter"/>
</dbReference>
<name>A0A317JP77_9BACT</name>
<comment type="subcellular location">
    <subcellularLocation>
        <location evidence="3">Cytoplasm</location>
    </subcellularLocation>
</comment>
<dbReference type="GO" id="GO:0005737">
    <property type="term" value="C:cytoplasm"/>
    <property type="evidence" value="ECO:0007669"/>
    <property type="project" value="UniProtKB-SubCell"/>
</dbReference>
<accession>A0A317JP77</accession>
<evidence type="ECO:0000256" key="1">
    <source>
        <dbReference type="ARBA" id="ARBA00006975"/>
    </source>
</evidence>
<dbReference type="PANTHER" id="PTHR10772">
    <property type="entry name" value="10 KDA HEAT SHOCK PROTEIN"/>
    <property type="match status" value="1"/>
</dbReference>
<proteinExistence type="inferred from homology"/>
<dbReference type="InterPro" id="IPR020818">
    <property type="entry name" value="Chaperonin_GroES"/>
</dbReference>
<dbReference type="GO" id="GO:0046872">
    <property type="term" value="F:metal ion binding"/>
    <property type="evidence" value="ECO:0007669"/>
    <property type="project" value="TreeGrafter"/>
</dbReference>
<dbReference type="GO" id="GO:0044183">
    <property type="term" value="F:protein folding chaperone"/>
    <property type="evidence" value="ECO:0007669"/>
    <property type="project" value="InterPro"/>
</dbReference>
<dbReference type="HAMAP" id="MF_00580">
    <property type="entry name" value="CH10"/>
    <property type="match status" value="1"/>
</dbReference>
<evidence type="ECO:0000313" key="6">
    <source>
        <dbReference type="Proteomes" id="UP000246104"/>
    </source>
</evidence>
<evidence type="ECO:0000256" key="4">
    <source>
        <dbReference type="RuleBase" id="RU000535"/>
    </source>
</evidence>
<dbReference type="Gene3D" id="2.30.33.40">
    <property type="entry name" value="GroES chaperonin"/>
    <property type="match status" value="1"/>
</dbReference>
<reference evidence="5 6" key="1">
    <citation type="submission" date="2018-02" db="EMBL/GenBank/DDBJ databases">
        <title>Genomic Reconstructions from Amazon Rainforest and Pasture Soil Reveal Novel Insights into the Physiology of Candidate Phyla in Tropical Sites.</title>
        <authorList>
            <person name="Kroeger M.E."/>
            <person name="Delmont T."/>
            <person name="Eren A.M."/>
            <person name="Guo J."/>
            <person name="Meyer K.M."/>
            <person name="Khan K."/>
            <person name="Rodrigues J.L.M."/>
            <person name="Bohannan B.J.M."/>
            <person name="Tringe S."/>
            <person name="Borges C.D."/>
            <person name="Tiedje J."/>
            <person name="Tsai S.M."/>
            <person name="Nusslein K."/>
        </authorList>
    </citation>
    <scope>NUCLEOTIDE SEQUENCE [LARGE SCALE GENOMIC DNA]</scope>
    <source>
        <strain evidence="5">Amazon FNV 2010 28 9</strain>
    </source>
</reference>
<dbReference type="SUPFAM" id="SSF50129">
    <property type="entry name" value="GroES-like"/>
    <property type="match status" value="1"/>
</dbReference>